<dbReference type="Pfam" id="PF04294">
    <property type="entry name" value="VanW"/>
    <property type="match status" value="1"/>
</dbReference>
<proteinExistence type="predicted"/>
<reference evidence="2" key="1">
    <citation type="journal article" date="2019" name="Int. J. Syst. Evol. Microbiol.">
        <title>The Global Catalogue of Microorganisms (GCM) 10K type strain sequencing project: providing services to taxonomists for standard genome sequencing and annotation.</title>
        <authorList>
            <consortium name="The Broad Institute Genomics Platform"/>
            <consortium name="The Broad Institute Genome Sequencing Center for Infectious Disease"/>
            <person name="Wu L."/>
            <person name="Ma J."/>
        </authorList>
    </citation>
    <scope>NUCLEOTIDE SEQUENCE [LARGE SCALE GENOMIC DNA]</scope>
    <source>
        <strain evidence="2">CGMCC 1.18578</strain>
    </source>
</reference>
<comment type="caution">
    <text evidence="1">The sequence shown here is derived from an EMBL/GenBank/DDBJ whole genome shotgun (WGS) entry which is preliminary data.</text>
</comment>
<gene>
    <name evidence="1" type="ORF">ACFPQ4_00050</name>
</gene>
<accession>A0ABW0QSX1</accession>
<protein>
    <submittedName>
        <fullName evidence="1">VanW family protein</fullName>
    </submittedName>
</protein>
<dbReference type="RefSeq" id="WP_378109658.1">
    <property type="nucleotide sequence ID" value="NZ_JBHSNC010000001.1"/>
</dbReference>
<name>A0ABW0QSX1_9BACL</name>
<dbReference type="EMBL" id="JBHSNC010000001">
    <property type="protein sequence ID" value="MFC5527855.1"/>
    <property type="molecule type" value="Genomic_DNA"/>
</dbReference>
<dbReference type="PANTHER" id="PTHR35788">
    <property type="entry name" value="EXPORTED PROTEIN-RELATED"/>
    <property type="match status" value="1"/>
</dbReference>
<organism evidence="1 2">
    <name type="scientific">Cohnella yongneupensis</name>
    <dbReference type="NCBI Taxonomy" id="425006"/>
    <lineage>
        <taxon>Bacteria</taxon>
        <taxon>Bacillati</taxon>
        <taxon>Bacillota</taxon>
        <taxon>Bacilli</taxon>
        <taxon>Bacillales</taxon>
        <taxon>Paenibacillaceae</taxon>
        <taxon>Cohnella</taxon>
    </lineage>
</organism>
<dbReference type="InterPro" id="IPR052913">
    <property type="entry name" value="Glycopeptide_resist_protein"/>
</dbReference>
<dbReference type="Proteomes" id="UP001596108">
    <property type="component" value="Unassembled WGS sequence"/>
</dbReference>
<dbReference type="InterPro" id="IPR007391">
    <property type="entry name" value="Vancomycin_resist_VanW"/>
</dbReference>
<dbReference type="PANTHER" id="PTHR35788:SF1">
    <property type="entry name" value="EXPORTED PROTEIN"/>
    <property type="match status" value="1"/>
</dbReference>
<sequence length="307" mass="34419">MRGIWALGLSIWLSQAAAPDDMTIEHEGRTIIRVNRADYTLSVFPLIHPTKLQALLDSVARQTDHPPVNARIGVDGAIEAERLGVKLDRRKFEERCYEYFYGNGPFSLPTPQTVVYPRVDGELLSLIREKPIGSYATYFRASNKNRSNNITLAVQAINNTVIFPNETFSFNKVVGVRNQQKGYRRAKVIVRGELAEDIGGGICQVSSTLFNAVDRAGLTILERYSHSRQVPYVLPGRDATVSWNGPDFAFQNQYDQPILIRAFAGSGSLYVSVYSSEFINFHPRNVPGMSERLPEEVPIDRGVHSMK</sequence>
<evidence type="ECO:0000313" key="1">
    <source>
        <dbReference type="EMBL" id="MFC5527855.1"/>
    </source>
</evidence>
<keyword evidence="2" id="KW-1185">Reference proteome</keyword>
<evidence type="ECO:0000313" key="2">
    <source>
        <dbReference type="Proteomes" id="UP001596108"/>
    </source>
</evidence>